<dbReference type="EMBL" id="SUYC01000002">
    <property type="protein sequence ID" value="MBE6269898.1"/>
    <property type="molecule type" value="Genomic_DNA"/>
</dbReference>
<dbReference type="Gene3D" id="3.40.50.1460">
    <property type="match status" value="1"/>
</dbReference>
<dbReference type="Pfam" id="PF01364">
    <property type="entry name" value="Peptidase_C25"/>
    <property type="match status" value="1"/>
</dbReference>
<evidence type="ECO:0000313" key="4">
    <source>
        <dbReference type="EMBL" id="MBE6269898.1"/>
    </source>
</evidence>
<dbReference type="NCBIfam" id="NF033707">
    <property type="entry name" value="T9SS_sortase"/>
    <property type="match status" value="1"/>
</dbReference>
<feature type="domain" description="Gingipain" evidence="3">
    <location>
        <begin position="308"/>
        <end position="680"/>
    </location>
</feature>
<dbReference type="AlphaFoldDB" id="A0A9D5S6L7"/>
<feature type="chain" id="PRO_5039346747" evidence="2">
    <location>
        <begin position="23"/>
        <end position="1042"/>
    </location>
</feature>
<dbReference type="GO" id="GO:0008234">
    <property type="term" value="F:cysteine-type peptidase activity"/>
    <property type="evidence" value="ECO:0007669"/>
    <property type="project" value="InterPro"/>
</dbReference>
<protein>
    <submittedName>
        <fullName evidence="4">Type IX secretion system sortase PorU</fullName>
    </submittedName>
</protein>
<organism evidence="4 5">
    <name type="scientific">Xylanibacter ruminicola</name>
    <name type="common">Prevotella ruminicola</name>
    <dbReference type="NCBI Taxonomy" id="839"/>
    <lineage>
        <taxon>Bacteria</taxon>
        <taxon>Pseudomonadati</taxon>
        <taxon>Bacteroidota</taxon>
        <taxon>Bacteroidia</taxon>
        <taxon>Bacteroidales</taxon>
        <taxon>Prevotellaceae</taxon>
        <taxon>Xylanibacter</taxon>
    </lineage>
</organism>
<accession>A0A9D5S6L7</accession>
<name>A0A9D5S6L7_XYLRU</name>
<comment type="caution">
    <text evidence="4">The sequence shown here is derived from an EMBL/GenBank/DDBJ whole genome shotgun (WGS) entry which is preliminary data.</text>
</comment>
<reference evidence="4" key="1">
    <citation type="submission" date="2019-04" db="EMBL/GenBank/DDBJ databases">
        <title>Evolution of Biomass-Degrading Anaerobic Consortia Revealed by Metagenomics.</title>
        <authorList>
            <person name="Peng X."/>
        </authorList>
    </citation>
    <scope>NUCLEOTIDE SEQUENCE</scope>
    <source>
        <strain evidence="4">SIG140</strain>
    </source>
</reference>
<dbReference type="GO" id="GO:0006508">
    <property type="term" value="P:proteolysis"/>
    <property type="evidence" value="ECO:0007669"/>
    <property type="project" value="InterPro"/>
</dbReference>
<keyword evidence="1 2" id="KW-0732">Signal</keyword>
<dbReference type="InterPro" id="IPR029030">
    <property type="entry name" value="Caspase-like_dom_sf"/>
</dbReference>
<dbReference type="NCBIfam" id="TIGR04183">
    <property type="entry name" value="Por_Secre_tail"/>
    <property type="match status" value="1"/>
</dbReference>
<evidence type="ECO:0000256" key="1">
    <source>
        <dbReference type="ARBA" id="ARBA00022729"/>
    </source>
</evidence>
<dbReference type="InterPro" id="IPR029031">
    <property type="entry name" value="Gingipain_N_sf"/>
</dbReference>
<evidence type="ECO:0000259" key="3">
    <source>
        <dbReference type="Pfam" id="PF01364"/>
    </source>
</evidence>
<dbReference type="CDD" id="cd02258">
    <property type="entry name" value="Peptidase_C25_N"/>
    <property type="match status" value="1"/>
</dbReference>
<dbReference type="SUPFAM" id="SSF52129">
    <property type="entry name" value="Caspase-like"/>
    <property type="match status" value="1"/>
</dbReference>
<gene>
    <name evidence="4" type="primary">porU</name>
    <name evidence="4" type="ORF">E7101_03000</name>
</gene>
<evidence type="ECO:0000313" key="5">
    <source>
        <dbReference type="Proteomes" id="UP000806522"/>
    </source>
</evidence>
<dbReference type="Gene3D" id="2.60.40.4070">
    <property type="match status" value="1"/>
</dbReference>
<evidence type="ECO:0000256" key="2">
    <source>
        <dbReference type="SAM" id="SignalP"/>
    </source>
</evidence>
<feature type="signal peptide" evidence="2">
    <location>
        <begin position="1"/>
        <end position="22"/>
    </location>
</feature>
<dbReference type="Gene3D" id="3.40.50.10390">
    <property type="entry name" value="Gingipain r, domain 1"/>
    <property type="match status" value="1"/>
</dbReference>
<dbReference type="InterPro" id="IPR001769">
    <property type="entry name" value="Gingipain"/>
</dbReference>
<proteinExistence type="predicted"/>
<sequence length="1042" mass="115259">MKNICALLSVLLLLTFGTIAKAQGRYAEHSVLREGNWAKISVAETGFYALTDALIKKAGFSDASKVKIYGYGGALQPEKLTGEYLTDTDDLHEVPTCIMGGKRVFYGIGPVNWNNKESLARTRNPYSDYGYYFLTEGDGAPLTTDSATLVAQCYPAANHYHQLYEVDNYSWYHGGRNLFDKTLYTIGTPQTYTLKATGSTGHIGIALTADADYEATISVNDSVVATISKKISLDSYTKADEQLWQYQLTNLKADNTISITQTAGGNLRLDYIDLQHDTPAPITIGEPAYVYHITNQDHHADAATDMVMIIPTSQNLLTQAERLKTHHEQHDGLRVTIVPADELYNEFSSGTPDATAYRRYLKMLYDRATTPSDKPRYLLLFGDGAWDNRMRSSEWNGYKPDDFLLCYESENSFSQVNCYVSDDFFCLLDDEEVIQNGSTYAGKPDVAVGRLPARTISEAQTLVDKIISYSQNEHAGPWQNEICMMGDDGNDNSHMKTADKVATMIETTYPNYNVDKIYWDAYQRTSSSTGYSYPDVTRLIKQQLQNGALIMNYCGHGAAYAMSHELVMKLTDFETQQSDYLPLWMTASCDIMPFDGQEENIGETVMLNSKGGGIAFFGTTRTVYATYNEVMNLAFTKYVLTPGISIGEAVRLAKCELVEKGSDLTCNKLQYTLLGDPALLLNIPQQTMVVDSINGQPATQGIKLAAGSIVKITGHVALNGKTDSNFNGIVSLSVRDAEETITCRLNDQSSTGADKPFVYRDRTNYLYRGSENVSEGIFHFTFAIPKDISYTDGNGLMTLYAINADRTRSAHGENESFELIGSSTAQTDSIGPSVYAYLNSKTFKNGDKVNTTPYFIAELYDDSGINASGSSIGHDLELIIDGDINKTYNLNNYFEYDFGDYRSGSIGFSIPELSIGTHKLLFRAWDILNNSTTTELIFEVSEDAGSGDFSVTCTQNPANTNTQFVITHDRPGSELNITLDVFDLGGRQVWRQTDSVVATNNTATIVWNLNVAGGSRLHTGLYLCRLTLNNSSSKTVKVLVKH</sequence>
<dbReference type="InterPro" id="IPR026444">
    <property type="entry name" value="Secre_tail"/>
</dbReference>
<dbReference type="Proteomes" id="UP000806522">
    <property type="component" value="Unassembled WGS sequence"/>
</dbReference>